<dbReference type="GO" id="GO:0036374">
    <property type="term" value="F:glutathione hydrolase activity"/>
    <property type="evidence" value="ECO:0007669"/>
    <property type="project" value="UniProtKB-UniRule"/>
</dbReference>
<dbReference type="GO" id="GO:0005886">
    <property type="term" value="C:plasma membrane"/>
    <property type="evidence" value="ECO:0007669"/>
    <property type="project" value="TreeGrafter"/>
</dbReference>
<dbReference type="UniPathway" id="UPA00204"/>
<feature type="binding site" evidence="7">
    <location>
        <begin position="486"/>
        <end position="488"/>
    </location>
    <ligand>
        <name>L-glutamate</name>
        <dbReference type="ChEBI" id="CHEBI:29985"/>
    </ligand>
</feature>
<evidence type="ECO:0000256" key="8">
    <source>
        <dbReference type="RuleBase" id="RU368068"/>
    </source>
</evidence>
<evidence type="ECO:0000256" key="6">
    <source>
        <dbReference type="PIRSR" id="PIRSR600101-1"/>
    </source>
</evidence>
<comment type="catalytic activity">
    <reaction evidence="2 8">
        <text>glutathione + H2O = L-cysteinylglycine + L-glutamate</text>
        <dbReference type="Rhea" id="RHEA:28807"/>
        <dbReference type="ChEBI" id="CHEBI:15377"/>
        <dbReference type="ChEBI" id="CHEBI:29985"/>
        <dbReference type="ChEBI" id="CHEBI:57925"/>
        <dbReference type="ChEBI" id="CHEBI:61694"/>
        <dbReference type="EC" id="3.4.19.13"/>
    </reaction>
</comment>
<comment type="pathway">
    <text evidence="3 8">Sulfur metabolism; glutathione metabolism.</text>
</comment>
<dbReference type="Pfam" id="PF01019">
    <property type="entry name" value="G_glu_transpept"/>
    <property type="match status" value="1"/>
</dbReference>
<dbReference type="SUPFAM" id="SSF56235">
    <property type="entry name" value="N-terminal nucleophile aminohydrolases (Ntn hydrolases)"/>
    <property type="match status" value="1"/>
</dbReference>
<dbReference type="InParanoid" id="A0A4S2MT55"/>
<evidence type="ECO:0000256" key="7">
    <source>
        <dbReference type="PIRSR" id="PIRSR600101-2"/>
    </source>
</evidence>
<evidence type="ECO:0000256" key="2">
    <source>
        <dbReference type="ARBA" id="ARBA00001089"/>
    </source>
</evidence>
<dbReference type="EMBL" id="ML220130">
    <property type="protein sequence ID" value="TGZ79661.1"/>
    <property type="molecule type" value="Genomic_DNA"/>
</dbReference>
<evidence type="ECO:0000313" key="10">
    <source>
        <dbReference type="EMBL" id="TGZ79661.1"/>
    </source>
</evidence>
<keyword evidence="8" id="KW-0012">Acyltransferase</keyword>
<dbReference type="InterPro" id="IPR000101">
    <property type="entry name" value="GGT_peptidase"/>
</dbReference>
<dbReference type="EC" id="3.4.19.13" evidence="8"/>
<accession>A0A4S2MT55</accession>
<sequence>MSRAQVRFSPHPVSSPAIIITDPNNSYFPAASSSGGSSTPEEDVVVVDAKTPLLPPPVVAGRRGSARYGGKKEAAVSWKDNAALVVVICLLSMVFGVIVVENKKGDHDDGRQYLVKARRGVVSSDVLECSEIGVDVMRDGGNAIDAVIAAGACIGTINMFASGIGGGGFMVTRLANGTSKSFNFRERAPVAAHRDMFEHDYEAAKHGGLAIGVPGELHGLATAHQYYGQIPWHRLWEPSVNISRRGFPVTPVFAKIMAAHADFFKTHSSDGWDFLLNSKTGELLKTGDTITRPNFANTLSTIAGHKSTNTSDYSGVTSFYNGALSESLITAITASNGIITPSDLADYFTEVTDTVSTTFHNHIVETCPPPCSGQVLLEGLNIVEELPIFDPTDPLTHHYIVEAMKWLSAGRTELGDPSDAVVQANSNRIKELMSKDWAEEVRRNISESTTYGWEHYKPSYEPNEVHGTSHIEAVDQWGNAASLTTTVNLYWGAMVVDKHTGVIFNNQMDDFSIPNHPNSFDLSPSLYNFIHPGKRPLSSSSPTIISPSSSGPPTLILGASGGSRILTGVFTTIINKLIFRYSLYHSIKAPRLHHQLLPDVVNVERDMAEWVVEGLVGRGHEVRRKGDGEAGGSVVHGIWRGAAGWEGMADWWRKGGRAAGY</sequence>
<evidence type="ECO:0000313" key="11">
    <source>
        <dbReference type="Proteomes" id="UP000298138"/>
    </source>
</evidence>
<proteinExistence type="inferred from homology"/>
<dbReference type="AlphaFoldDB" id="A0A4S2MT55"/>
<dbReference type="GO" id="GO:0103068">
    <property type="term" value="F:leukotriene C4 gamma-glutamyl transferase activity"/>
    <property type="evidence" value="ECO:0007669"/>
    <property type="project" value="UniProtKB-EC"/>
</dbReference>
<evidence type="ECO:0000256" key="4">
    <source>
        <dbReference type="ARBA" id="ARBA00009381"/>
    </source>
</evidence>
<keyword evidence="9" id="KW-0812">Transmembrane</keyword>
<evidence type="ECO:0000256" key="5">
    <source>
        <dbReference type="ARBA" id="ARBA00047417"/>
    </source>
</evidence>
<dbReference type="FunFam" id="3.60.20.40:FF:000001">
    <property type="entry name" value="Gamma-glutamyltranspeptidase 1"/>
    <property type="match status" value="1"/>
</dbReference>
<dbReference type="EC" id="2.3.2.2" evidence="8"/>
<dbReference type="PANTHER" id="PTHR11686:SF9">
    <property type="entry name" value="RE13973P"/>
    <property type="match status" value="1"/>
</dbReference>
<dbReference type="PANTHER" id="PTHR11686">
    <property type="entry name" value="GAMMA GLUTAMYL TRANSPEPTIDASE"/>
    <property type="match status" value="1"/>
</dbReference>
<evidence type="ECO:0000256" key="3">
    <source>
        <dbReference type="ARBA" id="ARBA00005115"/>
    </source>
</evidence>
<keyword evidence="9" id="KW-1133">Transmembrane helix</keyword>
<gene>
    <name evidence="10" type="ORF">EX30DRAFT_308574</name>
</gene>
<comment type="catalytic activity">
    <reaction evidence="5 8">
        <text>an N-terminal (5-L-glutamyl)-[peptide] + an alpha-amino acid = 5-L-glutamyl amino acid + an N-terminal L-alpha-aminoacyl-[peptide]</text>
        <dbReference type="Rhea" id="RHEA:23904"/>
        <dbReference type="Rhea" id="RHEA-COMP:9780"/>
        <dbReference type="Rhea" id="RHEA-COMP:9795"/>
        <dbReference type="ChEBI" id="CHEBI:77644"/>
        <dbReference type="ChEBI" id="CHEBI:78597"/>
        <dbReference type="ChEBI" id="CHEBI:78599"/>
        <dbReference type="ChEBI" id="CHEBI:78608"/>
        <dbReference type="EC" id="2.3.2.2"/>
    </reaction>
</comment>
<dbReference type="Gene3D" id="1.10.246.130">
    <property type="match status" value="1"/>
</dbReference>
<keyword evidence="8" id="KW-0808">Transferase</keyword>
<dbReference type="PRINTS" id="PR01210">
    <property type="entry name" value="GGTRANSPTASE"/>
</dbReference>
<dbReference type="NCBIfam" id="TIGR00066">
    <property type="entry name" value="g_glut_trans"/>
    <property type="match status" value="1"/>
</dbReference>
<evidence type="ECO:0000256" key="1">
    <source>
        <dbReference type="ARBA" id="ARBA00001049"/>
    </source>
</evidence>
<comment type="catalytic activity">
    <reaction evidence="1 8">
        <text>an S-substituted glutathione + H2O = an S-substituted L-cysteinylglycine + L-glutamate</text>
        <dbReference type="Rhea" id="RHEA:59468"/>
        <dbReference type="ChEBI" id="CHEBI:15377"/>
        <dbReference type="ChEBI" id="CHEBI:29985"/>
        <dbReference type="ChEBI" id="CHEBI:90779"/>
        <dbReference type="ChEBI" id="CHEBI:143103"/>
        <dbReference type="EC" id="3.4.19.13"/>
    </reaction>
</comment>
<feature type="binding site" evidence="7">
    <location>
        <position position="510"/>
    </location>
    <ligand>
        <name>L-glutamate</name>
        <dbReference type="ChEBI" id="CHEBI:29985"/>
    </ligand>
</feature>
<feature type="binding site" evidence="7">
    <location>
        <position position="562"/>
    </location>
    <ligand>
        <name>L-glutamate</name>
        <dbReference type="ChEBI" id="CHEBI:29985"/>
    </ligand>
</feature>
<name>A0A4S2MT55_9PEZI</name>
<dbReference type="Proteomes" id="UP000298138">
    <property type="component" value="Unassembled WGS sequence"/>
</dbReference>
<feature type="active site" description="Nucleophile" evidence="6">
    <location>
        <position position="468"/>
    </location>
</feature>
<keyword evidence="9" id="KW-0472">Membrane</keyword>
<dbReference type="STRING" id="341454.A0A4S2MT55"/>
<dbReference type="FunCoup" id="A0A4S2MT55">
    <property type="interactions" value="151"/>
</dbReference>
<dbReference type="Gene3D" id="3.60.20.40">
    <property type="match status" value="1"/>
</dbReference>
<comment type="function">
    <text evidence="8">Cleaves the gamma-glutamyl peptide bond of glutathione and glutathione conjugates.</text>
</comment>
<dbReference type="InterPro" id="IPR043137">
    <property type="entry name" value="GGT_ssub_C"/>
</dbReference>
<feature type="binding site" evidence="7">
    <location>
        <begin position="538"/>
        <end position="539"/>
    </location>
    <ligand>
        <name>L-glutamate</name>
        <dbReference type="ChEBI" id="CHEBI:29985"/>
    </ligand>
</feature>
<keyword evidence="8" id="KW-0378">Hydrolase</keyword>
<comment type="similarity">
    <text evidence="4">Belongs to the gamma-glutamyltransferase family.</text>
</comment>
<dbReference type="InterPro" id="IPR029055">
    <property type="entry name" value="Ntn_hydrolases_N"/>
</dbReference>
<feature type="transmembrane region" description="Helical" evidence="9">
    <location>
        <begin position="81"/>
        <end position="100"/>
    </location>
</feature>
<evidence type="ECO:0000256" key="9">
    <source>
        <dbReference type="SAM" id="Phobius"/>
    </source>
</evidence>
<feature type="binding site" evidence="7">
    <location>
        <position position="185"/>
    </location>
    <ligand>
        <name>L-glutamate</name>
        <dbReference type="ChEBI" id="CHEBI:29985"/>
    </ligand>
</feature>
<dbReference type="InterPro" id="IPR043138">
    <property type="entry name" value="GGT_lsub"/>
</dbReference>
<dbReference type="GO" id="GO:0006751">
    <property type="term" value="P:glutathione catabolic process"/>
    <property type="evidence" value="ECO:0007669"/>
    <property type="project" value="UniProtKB-UniRule"/>
</dbReference>
<reference evidence="10 11" key="1">
    <citation type="submission" date="2019-04" db="EMBL/GenBank/DDBJ databases">
        <title>Comparative genomics and transcriptomics to analyze fruiting body development in filamentous ascomycetes.</title>
        <authorList>
            <consortium name="DOE Joint Genome Institute"/>
            <person name="Lutkenhaus R."/>
            <person name="Traeger S."/>
            <person name="Breuer J."/>
            <person name="Kuo A."/>
            <person name="Lipzen A."/>
            <person name="Pangilinan J."/>
            <person name="Dilworth D."/>
            <person name="Sandor L."/>
            <person name="Poggeler S."/>
            <person name="Barry K."/>
            <person name="Grigoriev I.V."/>
            <person name="Nowrousian M."/>
        </authorList>
    </citation>
    <scope>NUCLEOTIDE SEQUENCE [LARGE SCALE GENOMIC DNA]</scope>
    <source>
        <strain evidence="10 11">CBS 389.68</strain>
    </source>
</reference>
<keyword evidence="11" id="KW-1185">Reference proteome</keyword>
<organism evidence="10 11">
    <name type="scientific">Ascodesmis nigricans</name>
    <dbReference type="NCBI Taxonomy" id="341454"/>
    <lineage>
        <taxon>Eukaryota</taxon>
        <taxon>Fungi</taxon>
        <taxon>Dikarya</taxon>
        <taxon>Ascomycota</taxon>
        <taxon>Pezizomycotina</taxon>
        <taxon>Pezizomycetes</taxon>
        <taxon>Pezizales</taxon>
        <taxon>Ascodesmidaceae</taxon>
        <taxon>Ascodesmis</taxon>
    </lineage>
</organism>
<dbReference type="GO" id="GO:0000324">
    <property type="term" value="C:fungal-type vacuole"/>
    <property type="evidence" value="ECO:0007669"/>
    <property type="project" value="TreeGrafter"/>
</dbReference>
<dbReference type="OrthoDB" id="1081007at2759"/>
<protein>
    <recommendedName>
        <fullName evidence="8">Glutathione hydrolase</fullName>
        <ecNumber evidence="8">2.3.2.2</ecNumber>
        <ecNumber evidence="8">3.4.19.13</ecNumber>
    </recommendedName>
    <alternativeName>
        <fullName evidence="8">Gamma-glutamyltransferase</fullName>
    </alternativeName>
    <alternativeName>
        <fullName evidence="8">Gamma-glutamyltranspeptidase</fullName>
    </alternativeName>
</protein>